<dbReference type="STRING" id="6573.A0A210QBE0"/>
<protein>
    <recommendedName>
        <fullName evidence="6">Enhancer of polycomb-like protein</fullName>
    </recommendedName>
</protein>
<dbReference type="GO" id="GO:0006357">
    <property type="term" value="P:regulation of transcription by RNA polymerase II"/>
    <property type="evidence" value="ECO:0007669"/>
    <property type="project" value="InterPro"/>
</dbReference>
<dbReference type="AlphaFoldDB" id="A0A210QBE0"/>
<dbReference type="Pfam" id="PF10513">
    <property type="entry name" value="EPL1"/>
    <property type="match status" value="1"/>
</dbReference>
<dbReference type="GO" id="GO:0035267">
    <property type="term" value="C:NuA4 histone acetyltransferase complex"/>
    <property type="evidence" value="ECO:0007669"/>
    <property type="project" value="InterPro"/>
</dbReference>
<dbReference type="PANTHER" id="PTHR14898">
    <property type="entry name" value="ENHANCER OF POLYCOMB"/>
    <property type="match status" value="1"/>
</dbReference>
<feature type="domain" description="Enhancer of polycomb-like N-terminal" evidence="8">
    <location>
        <begin position="7"/>
        <end position="147"/>
    </location>
</feature>
<evidence type="ECO:0000256" key="4">
    <source>
        <dbReference type="ARBA" id="ARBA00023163"/>
    </source>
</evidence>
<comment type="similarity">
    <text evidence="2 6">Belongs to the enhancer of polycomb family.</text>
</comment>
<feature type="region of interest" description="Disordered" evidence="7">
    <location>
        <begin position="688"/>
        <end position="719"/>
    </location>
</feature>
<dbReference type="Proteomes" id="UP000242188">
    <property type="component" value="Unassembled WGS sequence"/>
</dbReference>
<dbReference type="GO" id="GO:0005634">
    <property type="term" value="C:nucleus"/>
    <property type="evidence" value="ECO:0007669"/>
    <property type="project" value="UniProtKB-SubCell"/>
</dbReference>
<sequence>MSKVSFRARALDATKAMAIFKADEIPDLPDFATINRSVPQMPTGMEKEEETEHHLQRALSAQQVYGTSEALVIPIPESDDIADRYGKLYSEEFKQTKQFIHIQAFGMEQEIPDYDMDSEDEHWVNEQAKKMEITPLKFEEMMDRLEKGSGQQVVTLQEAKLLLKEDDDLIIAAYDYWLNKRLRLEHPLILQVKTEKRDGSTTNNPYVAFRRRTEKMQTRKNRKNDEYSYEKMLKLRRDLNRAVTILELIKRREKTKKEMLQLTIEVLEKRYQIEDFSGTMLQEAEALRHKMPSTFIPQYAYGSSGWGQTEEVVVRKKREYRKRKHKPVLQHRENTTVQPTRHFSDIDVLHTDVYSSEDEGLSPGMSPSDHEDENDPDGPFAFKRRKNCSYFAPILNRLGNWSWHSPEDGGLGERKYRYNLMSFSKPSRSQGFCRRRVGRGGRLLVDRAFTPWDNELCRTDLSSCSGTSSGIAGDYVSYIRERKIPHFRPHSPTMDDMISHGSNVTSAEEETEFNLESFQSHREQLLQMQRAQEEQLRKHDTLILDSSCSSELDHSFSSQPTSRFTLDSESAKFAVSAVLNTSQLQSATKTGASTQSSSLSSSPSVSSTISIKAIKPTSSVSVVAKPLPTVAISAVSPAVTLSSPLASVIPTTKTLSNGPISAQSKITGLSTSPAATVLQLNFPISKNNNSSASPLTTTKGLSSSLTSSSSSSSSSSAFTPINSISNKTVSAVSSNLLKNFSKAAPLESMKQNHDEVSRLNNMNSIKHDMAMDVT</sequence>
<evidence type="ECO:0000256" key="6">
    <source>
        <dbReference type="RuleBase" id="RU361124"/>
    </source>
</evidence>
<dbReference type="InterPro" id="IPR024943">
    <property type="entry name" value="Enhancer_polycomb"/>
</dbReference>
<dbReference type="OrthoDB" id="435275at2759"/>
<comment type="caution">
    <text evidence="9">The sequence shown here is derived from an EMBL/GenBank/DDBJ whole genome shotgun (WGS) entry which is preliminary data.</text>
</comment>
<organism evidence="9 10">
    <name type="scientific">Mizuhopecten yessoensis</name>
    <name type="common">Japanese scallop</name>
    <name type="synonym">Patinopecten yessoensis</name>
    <dbReference type="NCBI Taxonomy" id="6573"/>
    <lineage>
        <taxon>Eukaryota</taxon>
        <taxon>Metazoa</taxon>
        <taxon>Spiralia</taxon>
        <taxon>Lophotrochozoa</taxon>
        <taxon>Mollusca</taxon>
        <taxon>Bivalvia</taxon>
        <taxon>Autobranchia</taxon>
        <taxon>Pteriomorphia</taxon>
        <taxon>Pectinida</taxon>
        <taxon>Pectinoidea</taxon>
        <taxon>Pectinidae</taxon>
        <taxon>Mizuhopecten</taxon>
    </lineage>
</organism>
<evidence type="ECO:0000313" key="10">
    <source>
        <dbReference type="Proteomes" id="UP000242188"/>
    </source>
</evidence>
<dbReference type="InterPro" id="IPR019542">
    <property type="entry name" value="Enhancer_polycomb-like_N"/>
</dbReference>
<name>A0A210QBE0_MIZYE</name>
<proteinExistence type="inferred from homology"/>
<reference evidence="9 10" key="1">
    <citation type="journal article" date="2017" name="Nat. Ecol. Evol.">
        <title>Scallop genome provides insights into evolution of bilaterian karyotype and development.</title>
        <authorList>
            <person name="Wang S."/>
            <person name="Zhang J."/>
            <person name="Jiao W."/>
            <person name="Li J."/>
            <person name="Xun X."/>
            <person name="Sun Y."/>
            <person name="Guo X."/>
            <person name="Huan P."/>
            <person name="Dong B."/>
            <person name="Zhang L."/>
            <person name="Hu X."/>
            <person name="Sun X."/>
            <person name="Wang J."/>
            <person name="Zhao C."/>
            <person name="Wang Y."/>
            <person name="Wang D."/>
            <person name="Huang X."/>
            <person name="Wang R."/>
            <person name="Lv J."/>
            <person name="Li Y."/>
            <person name="Zhang Z."/>
            <person name="Liu B."/>
            <person name="Lu W."/>
            <person name="Hui Y."/>
            <person name="Liang J."/>
            <person name="Zhou Z."/>
            <person name="Hou R."/>
            <person name="Li X."/>
            <person name="Liu Y."/>
            <person name="Li H."/>
            <person name="Ning X."/>
            <person name="Lin Y."/>
            <person name="Zhao L."/>
            <person name="Xing Q."/>
            <person name="Dou J."/>
            <person name="Li Y."/>
            <person name="Mao J."/>
            <person name="Guo H."/>
            <person name="Dou H."/>
            <person name="Li T."/>
            <person name="Mu C."/>
            <person name="Jiang W."/>
            <person name="Fu Q."/>
            <person name="Fu X."/>
            <person name="Miao Y."/>
            <person name="Liu J."/>
            <person name="Yu Q."/>
            <person name="Li R."/>
            <person name="Liao H."/>
            <person name="Li X."/>
            <person name="Kong Y."/>
            <person name="Jiang Z."/>
            <person name="Chourrout D."/>
            <person name="Li R."/>
            <person name="Bao Z."/>
        </authorList>
    </citation>
    <scope>NUCLEOTIDE SEQUENCE [LARGE SCALE GENOMIC DNA]</scope>
    <source>
        <strain evidence="9 10">PY_sf001</strain>
    </source>
</reference>
<feature type="compositionally biased region" description="Low complexity" evidence="7">
    <location>
        <begin position="693"/>
        <end position="716"/>
    </location>
</feature>
<evidence type="ECO:0000256" key="1">
    <source>
        <dbReference type="ARBA" id="ARBA00004123"/>
    </source>
</evidence>
<evidence type="ECO:0000256" key="3">
    <source>
        <dbReference type="ARBA" id="ARBA00023015"/>
    </source>
</evidence>
<accession>A0A210QBE0</accession>
<evidence type="ECO:0000256" key="5">
    <source>
        <dbReference type="ARBA" id="ARBA00023242"/>
    </source>
</evidence>
<comment type="subcellular location">
    <subcellularLocation>
        <location evidence="1 6">Nucleus</location>
    </subcellularLocation>
</comment>
<evidence type="ECO:0000256" key="2">
    <source>
        <dbReference type="ARBA" id="ARBA00008035"/>
    </source>
</evidence>
<keyword evidence="3 6" id="KW-0805">Transcription regulation</keyword>
<evidence type="ECO:0000256" key="7">
    <source>
        <dbReference type="SAM" id="MobiDB-lite"/>
    </source>
</evidence>
<keyword evidence="10" id="KW-1185">Reference proteome</keyword>
<keyword evidence="5 6" id="KW-0539">Nucleus</keyword>
<dbReference type="EMBL" id="NEDP02004288">
    <property type="protein sequence ID" value="OWF46053.1"/>
    <property type="molecule type" value="Genomic_DNA"/>
</dbReference>
<feature type="region of interest" description="Disordered" evidence="7">
    <location>
        <begin position="356"/>
        <end position="379"/>
    </location>
</feature>
<evidence type="ECO:0000313" key="9">
    <source>
        <dbReference type="EMBL" id="OWF46053.1"/>
    </source>
</evidence>
<gene>
    <name evidence="9" type="ORF">KP79_PYT03775</name>
</gene>
<keyword evidence="4 6" id="KW-0804">Transcription</keyword>
<evidence type="ECO:0000259" key="8">
    <source>
        <dbReference type="Pfam" id="PF10513"/>
    </source>
</evidence>